<gene>
    <name evidence="7" type="ORF">EV421DRAFT_1901163</name>
</gene>
<dbReference type="Gene3D" id="3.40.980.10">
    <property type="entry name" value="MoaB/Mog-like domain"/>
    <property type="match status" value="3"/>
</dbReference>
<dbReference type="SUPFAM" id="SSF53218">
    <property type="entry name" value="Molybdenum cofactor biosynthesis proteins"/>
    <property type="match status" value="2"/>
</dbReference>
<dbReference type="PANTHER" id="PTHR10192:SF5">
    <property type="entry name" value="GEPHYRIN"/>
    <property type="match status" value="1"/>
</dbReference>
<dbReference type="SMART" id="SM00852">
    <property type="entry name" value="MoCF_biosynth"/>
    <property type="match status" value="1"/>
</dbReference>
<keyword evidence="8" id="KW-1185">Reference proteome</keyword>
<dbReference type="GO" id="GO:0006777">
    <property type="term" value="P:Mo-molybdopterin cofactor biosynthetic process"/>
    <property type="evidence" value="ECO:0007669"/>
    <property type="project" value="UniProtKB-KW"/>
</dbReference>
<dbReference type="InterPro" id="IPR005111">
    <property type="entry name" value="MoeA_C_domain_IV"/>
</dbReference>
<dbReference type="SUPFAM" id="SSF63882">
    <property type="entry name" value="MoeA N-terminal region -like"/>
    <property type="match status" value="1"/>
</dbReference>
<dbReference type="AlphaFoldDB" id="A0AA39MVX7"/>
<dbReference type="InterPro" id="IPR036688">
    <property type="entry name" value="MoeA_C_domain_IV_sf"/>
</dbReference>
<comment type="similarity">
    <text evidence="3">In the C-terminal section; belongs to the MoeA family.</text>
</comment>
<dbReference type="PANTHER" id="PTHR10192">
    <property type="entry name" value="MOLYBDOPTERIN BIOSYNTHESIS PROTEIN"/>
    <property type="match status" value="1"/>
</dbReference>
<evidence type="ECO:0000313" key="8">
    <source>
        <dbReference type="Proteomes" id="UP001175226"/>
    </source>
</evidence>
<dbReference type="InterPro" id="IPR005110">
    <property type="entry name" value="MoeA_linker/N"/>
</dbReference>
<feature type="compositionally biased region" description="Polar residues" evidence="5">
    <location>
        <begin position="820"/>
        <end position="834"/>
    </location>
</feature>
<sequence length="1244" mass="134172">MESSIQEPFSLSTYATSRRLQKKSQKGGKASVYASHTTTPTSSDGYVTVTAQGDGVHILDMPHELSGMYICNDQPPLIVAYSNKGNISLLDADCKVLQTHNSPEEVTILKSFCFSRESCSFVTTDTRVVSVLLLIQSGNDSTRVQTFYVGEDRTLTNVGSGIIPIQDISDISCSTSGYLTILSRNGSWHSFQIEVSSTVEVSPTSETLNLTPLASPSILALNSSHILLAGITSNPDRKIALLLWDLRFSVLLASHSLPIPSGSEDKTALSLVSASSEALLIVSPGPSEKAKSTSRSSVLVVPYTVPASSTIANAMGRASSAAPWLAKRTSPSQLDRSQEALLAEMRSAMEQGRPQSASMAFSKWERKAKGKSDSESQVSFRYVFVKELLAAVLQPGKPANLPYSSEVVRHLLERDYGTDWTSIRMALKKVPDLLEVDIVDSLRYIIARHRQEKSDDAMQVDGVTPLNADIPSLPQFLSSCVQYSCSPAALRLAIRRCLPQAEDLVCLLDVLEGWLAQWAGRDFRLLPSKKVVEKNEKGVLVADTVVHEKGADLPPMNDIVSFTQVILDSSLLTLIQHAPAHRVLRKIGARIDPEIQSIDETEQLRGPLEAFVKAQRRLLKATEEGKEPRLDWRQRSKLAHQQASAAIGLYRAERLIFAFSVNYRDTAFKDESADKSGPALVTLLQEAGLSCPNRQIGLVDLIITTGGTGFGVRDRTPEAIAPLLEREASGLVHLLLSASLKYTPLAALSRPVAGTIKNTLVVTLPGSTKAVTENVQALLQGGVLKHAIELIKGGTGQQVHSQIGSSHHHHHDHHGHSIPQPRTNITHDPSASVSSRHRTSPFPLISFEDAMDMIMTTVKPLEETVLPVTPALVGYVLAQDVYASHDVPATPTTNVDGYAVISDAVDANGTYTVTTPQRSKSLSPGKICRVNTGAPLPAGANADNDGEEVEIRLLAKVDKGENVRAAGSDVKTGDLVLQKGERILSPGGEIGTLAFVGCKEVRVHRKPIVGILSTGNELVDLQTPCSSQRGLSLGAEYGTPTGLPFKPPFKFPTSRVLLHLALKRSSIELTSSSPPAERRWALPTCSNRSSKGHFSGTIHFGRVTIKPGKPTTFATIPWTGNVVKPVFALPGNPSSALVTFHIFVVPALRKLGGWSESMCQLPRAKVALQSPMNLDPRMEFHRVIIRAGETGLKAFSTGGQRSSRVASMSGANGLVVLPQRKPDGPQRLEAGELVDAVLVGELQA</sequence>
<dbReference type="SUPFAM" id="SSF63867">
    <property type="entry name" value="MoeA C-terminal domain-like"/>
    <property type="match status" value="1"/>
</dbReference>
<dbReference type="GO" id="GO:0005829">
    <property type="term" value="C:cytosol"/>
    <property type="evidence" value="ECO:0007669"/>
    <property type="project" value="TreeGrafter"/>
</dbReference>
<name>A0AA39MVX7_9AGAR</name>
<dbReference type="EMBL" id="JAUEPT010000011">
    <property type="protein sequence ID" value="KAK0447800.1"/>
    <property type="molecule type" value="Genomic_DNA"/>
</dbReference>
<feature type="compositionally biased region" description="Basic residues" evidence="5">
    <location>
        <begin position="806"/>
        <end position="816"/>
    </location>
</feature>
<feature type="region of interest" description="Disordered" evidence="5">
    <location>
        <begin position="799"/>
        <end position="839"/>
    </location>
</feature>
<dbReference type="InterPro" id="IPR036425">
    <property type="entry name" value="MoaB/Mog-like_dom_sf"/>
</dbReference>
<comment type="similarity">
    <text evidence="2">In the N-terminal section; belongs to the MoaB/Mog family.</text>
</comment>
<dbReference type="Pfam" id="PF00994">
    <property type="entry name" value="MoCF_biosynth"/>
    <property type="match status" value="2"/>
</dbReference>
<feature type="domain" description="MoaB/Mog" evidence="6">
    <location>
        <begin position="659"/>
        <end position="1150"/>
    </location>
</feature>
<comment type="caution">
    <text evidence="7">The sequence shown here is derived from an EMBL/GenBank/DDBJ whole genome shotgun (WGS) entry which is preliminary data.</text>
</comment>
<dbReference type="GO" id="GO:0061599">
    <property type="term" value="F:molybdopterin molybdotransferase activity"/>
    <property type="evidence" value="ECO:0007669"/>
    <property type="project" value="TreeGrafter"/>
</dbReference>
<dbReference type="InterPro" id="IPR008284">
    <property type="entry name" value="MoCF_biosynth_CS"/>
</dbReference>
<dbReference type="PROSITE" id="PS01078">
    <property type="entry name" value="MOCF_BIOSYNTHESIS_1"/>
    <property type="match status" value="1"/>
</dbReference>
<evidence type="ECO:0000256" key="1">
    <source>
        <dbReference type="ARBA" id="ARBA00005046"/>
    </source>
</evidence>
<organism evidence="7 8">
    <name type="scientific">Armillaria borealis</name>
    <dbReference type="NCBI Taxonomy" id="47425"/>
    <lineage>
        <taxon>Eukaryota</taxon>
        <taxon>Fungi</taxon>
        <taxon>Dikarya</taxon>
        <taxon>Basidiomycota</taxon>
        <taxon>Agaricomycotina</taxon>
        <taxon>Agaricomycetes</taxon>
        <taxon>Agaricomycetidae</taxon>
        <taxon>Agaricales</taxon>
        <taxon>Marasmiineae</taxon>
        <taxon>Physalacriaceae</taxon>
        <taxon>Armillaria</taxon>
    </lineage>
</organism>
<keyword evidence="4" id="KW-0501">Molybdenum cofactor biosynthesis</keyword>
<dbReference type="Pfam" id="PF03453">
    <property type="entry name" value="MoeA_N"/>
    <property type="match status" value="1"/>
</dbReference>
<dbReference type="Gene3D" id="2.170.190.11">
    <property type="entry name" value="Molybdopterin biosynthesis moea protein, domain 3"/>
    <property type="match status" value="1"/>
</dbReference>
<reference evidence="7" key="1">
    <citation type="submission" date="2023-06" db="EMBL/GenBank/DDBJ databases">
        <authorList>
            <consortium name="Lawrence Berkeley National Laboratory"/>
            <person name="Ahrendt S."/>
            <person name="Sahu N."/>
            <person name="Indic B."/>
            <person name="Wong-Bajracharya J."/>
            <person name="Merenyi Z."/>
            <person name="Ke H.-M."/>
            <person name="Monk M."/>
            <person name="Kocsube S."/>
            <person name="Drula E."/>
            <person name="Lipzen A."/>
            <person name="Balint B."/>
            <person name="Henrissat B."/>
            <person name="Andreopoulos B."/>
            <person name="Martin F.M."/>
            <person name="Harder C.B."/>
            <person name="Rigling D."/>
            <person name="Ford K.L."/>
            <person name="Foster G.D."/>
            <person name="Pangilinan J."/>
            <person name="Papanicolaou A."/>
            <person name="Barry K."/>
            <person name="LaButti K."/>
            <person name="Viragh M."/>
            <person name="Koriabine M."/>
            <person name="Yan M."/>
            <person name="Riley R."/>
            <person name="Champramary S."/>
            <person name="Plett K.L."/>
            <person name="Tsai I.J."/>
            <person name="Slot J."/>
            <person name="Sipos G."/>
            <person name="Plett J."/>
            <person name="Nagy L.G."/>
            <person name="Grigoriev I.V."/>
        </authorList>
    </citation>
    <scope>NUCLEOTIDE SEQUENCE</scope>
    <source>
        <strain evidence="7">FPL87.14</strain>
    </source>
</reference>
<dbReference type="InterPro" id="IPR001453">
    <property type="entry name" value="MoaB/Mog_dom"/>
</dbReference>
<comment type="pathway">
    <text evidence="1">Cofactor biosynthesis; molybdopterin biosynthesis.</text>
</comment>
<proteinExistence type="inferred from homology"/>
<evidence type="ECO:0000256" key="3">
    <source>
        <dbReference type="ARBA" id="ARBA00008339"/>
    </source>
</evidence>
<dbReference type="CDD" id="cd00887">
    <property type="entry name" value="MoeA"/>
    <property type="match status" value="1"/>
</dbReference>
<evidence type="ECO:0000313" key="7">
    <source>
        <dbReference type="EMBL" id="KAK0447800.1"/>
    </source>
</evidence>
<evidence type="ECO:0000256" key="5">
    <source>
        <dbReference type="SAM" id="MobiDB-lite"/>
    </source>
</evidence>
<dbReference type="Gene3D" id="2.40.340.10">
    <property type="entry name" value="MoeA, C-terminal, domain IV"/>
    <property type="match status" value="1"/>
</dbReference>
<evidence type="ECO:0000259" key="6">
    <source>
        <dbReference type="SMART" id="SM00852"/>
    </source>
</evidence>
<evidence type="ECO:0000256" key="2">
    <source>
        <dbReference type="ARBA" id="ARBA00007589"/>
    </source>
</evidence>
<dbReference type="Pfam" id="PF03454">
    <property type="entry name" value="MoeA_C"/>
    <property type="match status" value="1"/>
</dbReference>
<dbReference type="InterPro" id="IPR038987">
    <property type="entry name" value="MoeA-like"/>
</dbReference>
<dbReference type="CDD" id="cd00886">
    <property type="entry name" value="MogA_MoaB"/>
    <property type="match status" value="1"/>
</dbReference>
<accession>A0AA39MVX7</accession>
<evidence type="ECO:0000256" key="4">
    <source>
        <dbReference type="ARBA" id="ARBA00023150"/>
    </source>
</evidence>
<dbReference type="Proteomes" id="UP001175226">
    <property type="component" value="Unassembled WGS sequence"/>
</dbReference>
<protein>
    <recommendedName>
        <fullName evidence="6">MoaB/Mog domain-containing protein</fullName>
    </recommendedName>
</protein>
<dbReference type="InterPro" id="IPR036135">
    <property type="entry name" value="MoeA_linker/N_sf"/>
</dbReference>